<comment type="caution">
    <text evidence="2">The sequence shown here is derived from an EMBL/GenBank/DDBJ whole genome shotgun (WGS) entry which is preliminary data.</text>
</comment>
<dbReference type="Proteomes" id="UP000037069">
    <property type="component" value="Unassembled WGS sequence"/>
</dbReference>
<feature type="compositionally biased region" description="Acidic residues" evidence="1">
    <location>
        <begin position="285"/>
        <end position="299"/>
    </location>
</feature>
<feature type="region of interest" description="Disordered" evidence="1">
    <location>
        <begin position="117"/>
        <end position="136"/>
    </location>
</feature>
<proteinExistence type="predicted"/>
<gene>
    <name evidence="2" type="ORF">FF38_11258</name>
</gene>
<protein>
    <submittedName>
        <fullName evidence="2">Uncharacterized protein</fullName>
    </submittedName>
</protein>
<feature type="compositionally biased region" description="Pro residues" evidence="1">
    <location>
        <begin position="124"/>
        <end position="134"/>
    </location>
</feature>
<dbReference type="OrthoDB" id="6605262at2759"/>
<feature type="region of interest" description="Disordered" evidence="1">
    <location>
        <begin position="203"/>
        <end position="243"/>
    </location>
</feature>
<feature type="compositionally biased region" description="Basic and acidic residues" evidence="1">
    <location>
        <begin position="353"/>
        <end position="367"/>
    </location>
</feature>
<name>A0A0L0BNK4_LUCCU</name>
<feature type="compositionally biased region" description="Basic and acidic residues" evidence="1">
    <location>
        <begin position="445"/>
        <end position="455"/>
    </location>
</feature>
<feature type="region of interest" description="Disordered" evidence="1">
    <location>
        <begin position="281"/>
        <end position="300"/>
    </location>
</feature>
<reference evidence="2 3" key="1">
    <citation type="journal article" date="2015" name="Nat. Commun.">
        <title>Lucilia cuprina genome unlocks parasitic fly biology to underpin future interventions.</title>
        <authorList>
            <person name="Anstead C.A."/>
            <person name="Korhonen P.K."/>
            <person name="Young N.D."/>
            <person name="Hall R.S."/>
            <person name="Jex A.R."/>
            <person name="Murali S.C."/>
            <person name="Hughes D.S."/>
            <person name="Lee S.F."/>
            <person name="Perry T."/>
            <person name="Stroehlein A.J."/>
            <person name="Ansell B.R."/>
            <person name="Breugelmans B."/>
            <person name="Hofmann A."/>
            <person name="Qu J."/>
            <person name="Dugan S."/>
            <person name="Lee S.L."/>
            <person name="Chao H."/>
            <person name="Dinh H."/>
            <person name="Han Y."/>
            <person name="Doddapaneni H.V."/>
            <person name="Worley K.C."/>
            <person name="Muzny D.M."/>
            <person name="Ioannidis P."/>
            <person name="Waterhouse R.M."/>
            <person name="Zdobnov E.M."/>
            <person name="James P.J."/>
            <person name="Bagnall N.H."/>
            <person name="Kotze A.C."/>
            <person name="Gibbs R.A."/>
            <person name="Richards S."/>
            <person name="Batterham P."/>
            <person name="Gasser R.B."/>
        </authorList>
    </citation>
    <scope>NUCLEOTIDE SEQUENCE [LARGE SCALE GENOMIC DNA]</scope>
    <source>
        <strain evidence="2 3">LS</strain>
        <tissue evidence="2">Full body</tissue>
    </source>
</reference>
<sequence length="481" mass="53090">MVVILLLPPYSTNGCDGRSNESSSPATSTTSTGETAIHNIDYNLQQQQVSNSKSLEDYNNNNQQIASSYYYTAPPPEPPPPLLSATATTAEYYPYRENVTPQHYNAATALSENTTSHYKYSTVSPPPPPLPKSKPPTYVAARNQQEEFLFYNQNVNTDPRSNSIKICANIVPKPPRCRAQSHPTLATIPEHSIQQQQPMLAKKQPPPTAVSTNTPTSSTANVFHKVPSSNNNNKNYLPLSNSSKSKTFTNSNYTTNTTNYVRHVTRVNFYDIDTSQVEYESKDYDGDDNDNLTLDDDNNTEALTKEEEWITKRKTELTTTRQIETHVKRQVVFEDGKVIEDSGPIVSTNTTEDTDKQETETTEKRDLGLPVALNPNDINKHKGALQYGKDTAARAAEDGGGGELAELENAGGTLVKSIVPRPADGLVREINEKRVVTHEEIKDYIETEDVKHMGDFSDESSTSTSTSTTEKTASSPSPSSL</sequence>
<dbReference type="AlphaFoldDB" id="A0A0L0BNK4"/>
<feature type="compositionally biased region" description="Polar residues" evidence="1">
    <location>
        <begin position="209"/>
        <end position="221"/>
    </location>
</feature>
<dbReference type="EMBL" id="JRES01001701">
    <property type="protein sequence ID" value="KNC20834.1"/>
    <property type="molecule type" value="Genomic_DNA"/>
</dbReference>
<feature type="compositionally biased region" description="Low complexity" evidence="1">
    <location>
        <begin position="21"/>
        <end position="34"/>
    </location>
</feature>
<organism evidence="2 3">
    <name type="scientific">Lucilia cuprina</name>
    <name type="common">Green bottle fly</name>
    <name type="synonym">Australian sheep blowfly</name>
    <dbReference type="NCBI Taxonomy" id="7375"/>
    <lineage>
        <taxon>Eukaryota</taxon>
        <taxon>Metazoa</taxon>
        <taxon>Ecdysozoa</taxon>
        <taxon>Arthropoda</taxon>
        <taxon>Hexapoda</taxon>
        <taxon>Insecta</taxon>
        <taxon>Pterygota</taxon>
        <taxon>Neoptera</taxon>
        <taxon>Endopterygota</taxon>
        <taxon>Diptera</taxon>
        <taxon>Brachycera</taxon>
        <taxon>Muscomorpha</taxon>
        <taxon>Oestroidea</taxon>
        <taxon>Calliphoridae</taxon>
        <taxon>Luciliinae</taxon>
        <taxon>Lucilia</taxon>
    </lineage>
</organism>
<keyword evidence="3" id="KW-1185">Reference proteome</keyword>
<evidence type="ECO:0000256" key="1">
    <source>
        <dbReference type="SAM" id="MobiDB-lite"/>
    </source>
</evidence>
<feature type="region of interest" description="Disordered" evidence="1">
    <location>
        <begin position="445"/>
        <end position="481"/>
    </location>
</feature>
<feature type="compositionally biased region" description="Low complexity" evidence="1">
    <location>
        <begin position="227"/>
        <end position="243"/>
    </location>
</feature>
<feature type="region of interest" description="Disordered" evidence="1">
    <location>
        <begin position="13"/>
        <end position="34"/>
    </location>
</feature>
<accession>A0A0L0BNK4</accession>
<evidence type="ECO:0000313" key="2">
    <source>
        <dbReference type="EMBL" id="KNC20834.1"/>
    </source>
</evidence>
<feature type="region of interest" description="Disordered" evidence="1">
    <location>
        <begin position="341"/>
        <end position="382"/>
    </location>
</feature>
<evidence type="ECO:0000313" key="3">
    <source>
        <dbReference type="Proteomes" id="UP000037069"/>
    </source>
</evidence>
<feature type="compositionally biased region" description="Low complexity" evidence="1">
    <location>
        <begin position="459"/>
        <end position="481"/>
    </location>
</feature>